<evidence type="ECO:0000259" key="2">
    <source>
        <dbReference type="Pfam" id="PF00419"/>
    </source>
</evidence>
<organism evidence="3 4">
    <name type="scientific">Burkholderia cenocepacia</name>
    <dbReference type="NCBI Taxonomy" id="95486"/>
    <lineage>
        <taxon>Bacteria</taxon>
        <taxon>Pseudomonadati</taxon>
        <taxon>Pseudomonadota</taxon>
        <taxon>Betaproteobacteria</taxon>
        <taxon>Burkholderiales</taxon>
        <taxon>Burkholderiaceae</taxon>
        <taxon>Burkholderia</taxon>
        <taxon>Burkholderia cepacia complex</taxon>
    </lineage>
</organism>
<dbReference type="GO" id="GO:0009289">
    <property type="term" value="C:pilus"/>
    <property type="evidence" value="ECO:0007669"/>
    <property type="project" value="InterPro"/>
</dbReference>
<dbReference type="Gene3D" id="2.60.40.1090">
    <property type="entry name" value="Fimbrial-type adhesion domain"/>
    <property type="match status" value="1"/>
</dbReference>
<evidence type="ECO:0000256" key="1">
    <source>
        <dbReference type="ARBA" id="ARBA00022729"/>
    </source>
</evidence>
<dbReference type="Pfam" id="PF00419">
    <property type="entry name" value="Fimbrial"/>
    <property type="match status" value="1"/>
</dbReference>
<dbReference type="SUPFAM" id="SSF49401">
    <property type="entry name" value="Bacterial adhesins"/>
    <property type="match status" value="1"/>
</dbReference>
<dbReference type="GO" id="GO:0043709">
    <property type="term" value="P:cell adhesion involved in single-species biofilm formation"/>
    <property type="evidence" value="ECO:0007669"/>
    <property type="project" value="TreeGrafter"/>
</dbReference>
<dbReference type="InterPro" id="IPR000259">
    <property type="entry name" value="Adhesion_dom_fimbrial"/>
</dbReference>
<keyword evidence="4" id="KW-1185">Reference proteome</keyword>
<dbReference type="PANTHER" id="PTHR33420:SF3">
    <property type="entry name" value="FIMBRIAL SUBUNIT ELFA"/>
    <property type="match status" value="1"/>
</dbReference>
<dbReference type="KEGG" id="bcen:DM39_4764"/>
<dbReference type="PANTHER" id="PTHR33420">
    <property type="entry name" value="FIMBRIAL SUBUNIT ELFA-RELATED"/>
    <property type="match status" value="1"/>
</dbReference>
<dbReference type="InterPro" id="IPR008966">
    <property type="entry name" value="Adhesion_dom_sf"/>
</dbReference>
<feature type="domain" description="Fimbrial-type adhesion" evidence="2">
    <location>
        <begin position="187"/>
        <end position="333"/>
    </location>
</feature>
<keyword evidence="1" id="KW-0732">Signal</keyword>
<dbReference type="InterPro" id="IPR050263">
    <property type="entry name" value="Bact_Fimbrial_Adh_Pro"/>
</dbReference>
<reference evidence="3 4" key="1">
    <citation type="submission" date="2014-05" db="EMBL/GenBank/DDBJ databases">
        <authorList>
            <person name="Bishop-Lilly K.A."/>
            <person name="Broomall S.M."/>
            <person name="Chain P.S."/>
            <person name="Chertkov O."/>
            <person name="Coyne S.R."/>
            <person name="Daligault H.E."/>
            <person name="Davenport K.W."/>
            <person name="Erkkila T."/>
            <person name="Frey K.G."/>
            <person name="Gibbons H.S."/>
            <person name="Gu W."/>
            <person name="Jaissle J."/>
            <person name="Johnson S.L."/>
            <person name="Koroleva G.I."/>
            <person name="Ladner J.T."/>
            <person name="Lo C.-C."/>
            <person name="Minogue T.D."/>
            <person name="Munk C."/>
            <person name="Palacios G.F."/>
            <person name="Redden C.L."/>
            <person name="Rosenzweig C.N."/>
            <person name="Scholz M.B."/>
            <person name="Teshima H."/>
            <person name="Xu Y."/>
        </authorList>
    </citation>
    <scope>NUCLEOTIDE SEQUENCE [LARGE SCALE GENOMIC DNA]</scope>
    <source>
        <strain evidence="3 4">DDS 22E-1</strain>
    </source>
</reference>
<evidence type="ECO:0000313" key="3">
    <source>
        <dbReference type="EMBL" id="AIO36157.1"/>
    </source>
</evidence>
<evidence type="ECO:0000313" key="4">
    <source>
        <dbReference type="Proteomes" id="UP000029413"/>
    </source>
</evidence>
<accession>A0AAN0RYD1</accession>
<gene>
    <name evidence="3" type="ORF">DM39_4764</name>
</gene>
<dbReference type="EMBL" id="CP007784">
    <property type="protein sequence ID" value="AIO36157.1"/>
    <property type="molecule type" value="Genomic_DNA"/>
</dbReference>
<protein>
    <submittedName>
        <fullName evidence="3">Fimbrial family protein</fullName>
    </submittedName>
</protein>
<sequence>MNVCLSARAFAQRRHRPEALHSSVYSLMKAKDLSTRFLLVAATMLGFAGSSLAANIYAFGGKDIAVPSAVPSGATLSRYTFSPAEVCGQNQCEISLVNLHNKGSIWESNATGPDLETNVPGVSVRLFLDGRPVTSRFTGTFSRTAELQLFRNGASIASGEFSSGSFDSYYLISYKTGMISSGTSSIRLRGKVTAIDATCQVPDQNVKLPPVSSGQLGGIGATAGDTPFNLSVIGCPRGFNRVGYTIVPAGGAVAEGSGTLPLLPESTATGASIRLVDASGIPPKFGASLPVSAYSKDTGGSYQIPMRASYVQTAGKVTGGSVHAAIVVLLDYQ</sequence>
<dbReference type="Proteomes" id="UP000029413">
    <property type="component" value="Chromosome 2"/>
</dbReference>
<dbReference type="InterPro" id="IPR036937">
    <property type="entry name" value="Adhesion_dom_fimbrial_sf"/>
</dbReference>
<dbReference type="AlphaFoldDB" id="A0AAN0RYD1"/>
<name>A0AAN0RYD1_9BURK</name>
<proteinExistence type="predicted"/>